<feature type="domain" description="Peptidase S8/S53" evidence="10">
    <location>
        <begin position="146"/>
        <end position="597"/>
    </location>
</feature>
<proteinExistence type="inferred from homology"/>
<accession>A0ABD3E005</accession>
<dbReference type="InterPro" id="IPR045051">
    <property type="entry name" value="SBT"/>
</dbReference>
<dbReference type="PROSITE" id="PS51892">
    <property type="entry name" value="SUBTILASE"/>
    <property type="match status" value="1"/>
</dbReference>
<dbReference type="InterPro" id="IPR000209">
    <property type="entry name" value="Peptidase_S8/S53_dom"/>
</dbReference>
<dbReference type="FunFam" id="3.40.50.200:FF:000006">
    <property type="entry name" value="Subtilisin-like protease SBT1.5"/>
    <property type="match status" value="1"/>
</dbReference>
<dbReference type="FunFam" id="2.60.40.2310:FF:000001">
    <property type="entry name" value="Subtilisin-like protease SBT1.5"/>
    <property type="match status" value="1"/>
</dbReference>
<dbReference type="InterPro" id="IPR041469">
    <property type="entry name" value="Subtilisin-like_FN3"/>
</dbReference>
<evidence type="ECO:0000256" key="8">
    <source>
        <dbReference type="PROSITE-ProRule" id="PRU01240"/>
    </source>
</evidence>
<dbReference type="InterPro" id="IPR003137">
    <property type="entry name" value="PA_domain"/>
</dbReference>
<gene>
    <name evidence="14" type="ORF">CASFOL_008442</name>
</gene>
<evidence type="ECO:0000313" key="14">
    <source>
        <dbReference type="EMBL" id="KAL3647474.1"/>
    </source>
</evidence>
<reference evidence="15" key="1">
    <citation type="journal article" date="2024" name="IScience">
        <title>Strigolactones Initiate the Formation of Haustorium-like Structures in Castilleja.</title>
        <authorList>
            <person name="Buerger M."/>
            <person name="Peterson D."/>
            <person name="Chory J."/>
        </authorList>
    </citation>
    <scope>NUCLEOTIDE SEQUENCE [LARGE SCALE GENOMIC DNA]</scope>
</reference>
<keyword evidence="6" id="KW-0325">Glycoprotein</keyword>
<dbReference type="Pfam" id="PF00082">
    <property type="entry name" value="Peptidase_S8"/>
    <property type="match status" value="1"/>
</dbReference>
<feature type="domain" description="Inhibitor I9" evidence="12">
    <location>
        <begin position="33"/>
        <end position="118"/>
    </location>
</feature>
<feature type="chain" id="PRO_5044750330" description="Subtilisin-like protease" evidence="9">
    <location>
        <begin position="28"/>
        <end position="771"/>
    </location>
</feature>
<dbReference type="CDD" id="cd02120">
    <property type="entry name" value="PA_subtilisin_like"/>
    <property type="match status" value="1"/>
</dbReference>
<evidence type="ECO:0000256" key="5">
    <source>
        <dbReference type="ARBA" id="ARBA00022825"/>
    </source>
</evidence>
<evidence type="ECO:0000259" key="10">
    <source>
        <dbReference type="Pfam" id="PF00082"/>
    </source>
</evidence>
<evidence type="ECO:0000256" key="1">
    <source>
        <dbReference type="ARBA" id="ARBA00011073"/>
    </source>
</evidence>
<dbReference type="AlphaFoldDB" id="A0ABD3E005"/>
<feature type="active site" description="Charge relay system" evidence="7 8">
    <location>
        <position position="224"/>
    </location>
</feature>
<evidence type="ECO:0000256" key="6">
    <source>
        <dbReference type="ARBA" id="ARBA00023180"/>
    </source>
</evidence>
<dbReference type="SUPFAM" id="SSF52743">
    <property type="entry name" value="Subtilisin-like"/>
    <property type="match status" value="1"/>
</dbReference>
<dbReference type="Gene3D" id="3.50.30.30">
    <property type="match status" value="1"/>
</dbReference>
<dbReference type="PANTHER" id="PTHR10795">
    <property type="entry name" value="PROPROTEIN CONVERTASE SUBTILISIN/KEXIN"/>
    <property type="match status" value="1"/>
</dbReference>
<dbReference type="InterPro" id="IPR046450">
    <property type="entry name" value="PA_dom_sf"/>
</dbReference>
<dbReference type="Pfam" id="PF17766">
    <property type="entry name" value="fn3_6"/>
    <property type="match status" value="1"/>
</dbReference>
<evidence type="ECO:0000256" key="7">
    <source>
        <dbReference type="PIRSR" id="PIRSR615500-1"/>
    </source>
</evidence>
<dbReference type="InterPro" id="IPR015500">
    <property type="entry name" value="Peptidase_S8_subtilisin-rel"/>
</dbReference>
<feature type="signal peptide" evidence="9">
    <location>
        <begin position="1"/>
        <end position="27"/>
    </location>
</feature>
<keyword evidence="3 9" id="KW-0732">Signal</keyword>
<feature type="active site" description="Charge relay system" evidence="7 8">
    <location>
        <position position="558"/>
    </location>
</feature>
<keyword evidence="4 8" id="KW-0378">Hydrolase</keyword>
<feature type="domain" description="Subtilisin-like protease fibronectin type-III" evidence="13">
    <location>
        <begin position="671"/>
        <end position="766"/>
    </location>
</feature>
<dbReference type="Gene3D" id="3.30.70.80">
    <property type="entry name" value="Peptidase S8 propeptide/proteinase inhibitor I9"/>
    <property type="match status" value="1"/>
</dbReference>
<dbReference type="InterPro" id="IPR010259">
    <property type="entry name" value="S8pro/Inhibitor_I9"/>
</dbReference>
<keyword evidence="2 8" id="KW-0645">Protease</keyword>
<evidence type="ECO:0000259" key="11">
    <source>
        <dbReference type="Pfam" id="PF02225"/>
    </source>
</evidence>
<dbReference type="GO" id="GO:0006508">
    <property type="term" value="P:proteolysis"/>
    <property type="evidence" value="ECO:0007669"/>
    <property type="project" value="UniProtKB-KW"/>
</dbReference>
<keyword evidence="5 8" id="KW-0720">Serine protease</keyword>
<evidence type="ECO:0000256" key="3">
    <source>
        <dbReference type="ARBA" id="ARBA00022729"/>
    </source>
</evidence>
<protein>
    <recommendedName>
        <fullName evidence="16">Subtilisin-like protease</fullName>
    </recommendedName>
</protein>
<dbReference type="InterPro" id="IPR034197">
    <property type="entry name" value="Peptidases_S8_3"/>
</dbReference>
<dbReference type="FunFam" id="3.50.30.30:FF:000005">
    <property type="entry name" value="subtilisin-like protease SBT1.5"/>
    <property type="match status" value="1"/>
</dbReference>
<dbReference type="CDD" id="cd04852">
    <property type="entry name" value="Peptidases_S8_3"/>
    <property type="match status" value="1"/>
</dbReference>
<comment type="similarity">
    <text evidence="1 8">Belongs to the peptidase S8 family.</text>
</comment>
<evidence type="ECO:0000313" key="15">
    <source>
        <dbReference type="Proteomes" id="UP001632038"/>
    </source>
</evidence>
<dbReference type="InterPro" id="IPR023828">
    <property type="entry name" value="Peptidase_S8_Ser-AS"/>
</dbReference>
<dbReference type="SUPFAM" id="SSF52025">
    <property type="entry name" value="PA domain"/>
    <property type="match status" value="1"/>
</dbReference>
<dbReference type="FunFam" id="3.30.70.80:FF:000002">
    <property type="entry name" value="Subtilisin-like protease SBT5.3"/>
    <property type="match status" value="1"/>
</dbReference>
<dbReference type="PRINTS" id="PR00723">
    <property type="entry name" value="SUBTILISIN"/>
</dbReference>
<feature type="domain" description="PA" evidence="11">
    <location>
        <begin position="398"/>
        <end position="473"/>
    </location>
</feature>
<evidence type="ECO:0000259" key="12">
    <source>
        <dbReference type="Pfam" id="PF05922"/>
    </source>
</evidence>
<dbReference type="InterPro" id="IPR036852">
    <property type="entry name" value="Peptidase_S8/S53_dom_sf"/>
</dbReference>
<organism evidence="14 15">
    <name type="scientific">Castilleja foliolosa</name>
    <dbReference type="NCBI Taxonomy" id="1961234"/>
    <lineage>
        <taxon>Eukaryota</taxon>
        <taxon>Viridiplantae</taxon>
        <taxon>Streptophyta</taxon>
        <taxon>Embryophyta</taxon>
        <taxon>Tracheophyta</taxon>
        <taxon>Spermatophyta</taxon>
        <taxon>Magnoliopsida</taxon>
        <taxon>eudicotyledons</taxon>
        <taxon>Gunneridae</taxon>
        <taxon>Pentapetalae</taxon>
        <taxon>asterids</taxon>
        <taxon>lamiids</taxon>
        <taxon>Lamiales</taxon>
        <taxon>Orobanchaceae</taxon>
        <taxon>Pedicularideae</taxon>
        <taxon>Castillejinae</taxon>
        <taxon>Castilleja</taxon>
    </lineage>
</organism>
<dbReference type="Proteomes" id="UP001632038">
    <property type="component" value="Unassembled WGS sequence"/>
</dbReference>
<dbReference type="EMBL" id="JAVIJP010000009">
    <property type="protein sequence ID" value="KAL3647474.1"/>
    <property type="molecule type" value="Genomic_DNA"/>
</dbReference>
<evidence type="ECO:0008006" key="16">
    <source>
        <dbReference type="Google" id="ProtNLM"/>
    </source>
</evidence>
<dbReference type="InterPro" id="IPR037045">
    <property type="entry name" value="S8pro/Inhibitor_I9_sf"/>
</dbReference>
<dbReference type="Gene3D" id="3.40.50.200">
    <property type="entry name" value="Peptidase S8/S53 domain"/>
    <property type="match status" value="1"/>
</dbReference>
<dbReference type="GO" id="GO:0004252">
    <property type="term" value="F:serine-type endopeptidase activity"/>
    <property type="evidence" value="ECO:0007669"/>
    <property type="project" value="UniProtKB-UniRule"/>
</dbReference>
<dbReference type="Pfam" id="PF02225">
    <property type="entry name" value="PA"/>
    <property type="match status" value="1"/>
</dbReference>
<evidence type="ECO:0000259" key="13">
    <source>
        <dbReference type="Pfam" id="PF17766"/>
    </source>
</evidence>
<dbReference type="Gene3D" id="2.60.40.2310">
    <property type="match status" value="1"/>
</dbReference>
<dbReference type="PROSITE" id="PS00138">
    <property type="entry name" value="SUBTILASE_SER"/>
    <property type="match status" value="1"/>
</dbReference>
<sequence length="771" mass="83363">MKACSCNIPALYLLSLVLALLLGPTFAVKKLSSYVVYLGAHSHGTNFKASVYDTLKQTHHEFLGSFLLSSDKAKEAIFYHYTRHINGFAAILEDEVAYQLSQHPKVVSVFLNQRRKLHTTRSWDFLGLTNNEQISANSMWKKAKFGKDTIIGNIDTGVWPESKSFSDEKVGPIPSKWKGNCQNEFDPTFQCNRKLIGAQYFNNGYTSSEVAQLNFNSPRDTAGHGSHTLSTAAGNFVPGVSVFGFGNGTAKGGSPSARVAAYKACWPGGCYDVDILAAFDKAIHDGVDVLSVSIGGKPQPLYTNGLAIGSFHAVMHGIIVVCSAGNEGPAPGSVANIAPWLITVGASTIDRQFTSYVILGKEIQLRGESLSDKSLPEDKLFRIIYARYAKAANASAKDAELCKAGALDHSRVKGKILVCLRGDNVRVDKGVQAASAGAVGMVLANDRATGNDIIADAHVLPALHINYMDGLTLLSYINSTRSPLARITKPITQLGTKPAPFMADFSSRGPNTIIPEILKPDITAPGVNIIAAYTGAQGPNEEDSDKRRLLFNTMSGTSMSCPHVSGVAGLLKTLYPKWSPAAIKSAIMTTASTVDNTLKPMTNASDQIATPFDYGGGQVQPNLAMDPGLVYDLSTTDYLDFLCATGYNKKQIRPFSAKPFTCTKPIMNLIDFNYPSITVPRLHGIVNLTRKVKNVGKPGTYKAFVRSPRGIYVHVEPDKLEFKFDGEEKGFNVIIQAESSGVSGDYVFGQLTWHDGKHSVTSQIVVKQIRK</sequence>
<evidence type="ECO:0000256" key="4">
    <source>
        <dbReference type="ARBA" id="ARBA00022801"/>
    </source>
</evidence>
<keyword evidence="15" id="KW-1185">Reference proteome</keyword>
<evidence type="ECO:0000256" key="2">
    <source>
        <dbReference type="ARBA" id="ARBA00022670"/>
    </source>
</evidence>
<dbReference type="Pfam" id="PF05922">
    <property type="entry name" value="Inhibitor_I9"/>
    <property type="match status" value="1"/>
</dbReference>
<feature type="active site" description="Charge relay system" evidence="7 8">
    <location>
        <position position="155"/>
    </location>
</feature>
<comment type="caution">
    <text evidence="14">The sequence shown here is derived from an EMBL/GenBank/DDBJ whole genome shotgun (WGS) entry which is preliminary data.</text>
</comment>
<evidence type="ECO:0000256" key="9">
    <source>
        <dbReference type="SAM" id="SignalP"/>
    </source>
</evidence>
<name>A0ABD3E005_9LAMI</name>